<keyword evidence="3" id="KW-0689">Ribosomal protein</keyword>
<dbReference type="NCBIfam" id="TIGR01023">
    <property type="entry name" value="rpmG_bact"/>
    <property type="match status" value="1"/>
</dbReference>
<dbReference type="AlphaFoldDB" id="A0A507FFY4"/>
<reference evidence="7 8" key="1">
    <citation type="journal article" date="2019" name="Sci. Rep.">
        <title>Comparative genomics of chytrid fungi reveal insights into the obligate biotrophic and pathogenic lifestyle of Synchytrium endobioticum.</title>
        <authorList>
            <person name="van de Vossenberg B.T.L.H."/>
            <person name="Warris S."/>
            <person name="Nguyen H.D.T."/>
            <person name="van Gent-Pelzer M.P.E."/>
            <person name="Joly D.L."/>
            <person name="van de Geest H.C."/>
            <person name="Bonants P.J.M."/>
            <person name="Smith D.S."/>
            <person name="Levesque C.A."/>
            <person name="van der Lee T.A.J."/>
        </authorList>
    </citation>
    <scope>NUCLEOTIDE SEQUENCE [LARGE SCALE GENOMIC DNA]</scope>
    <source>
        <strain evidence="7 8">CBS 675.73</strain>
    </source>
</reference>
<dbReference type="GO" id="GO:0003735">
    <property type="term" value="F:structural constituent of ribosome"/>
    <property type="evidence" value="ECO:0007669"/>
    <property type="project" value="InterPro"/>
</dbReference>
<name>A0A507FFY4_9FUNG</name>
<dbReference type="Proteomes" id="UP000320333">
    <property type="component" value="Unassembled WGS sequence"/>
</dbReference>
<dbReference type="OrthoDB" id="275534at2759"/>
<feature type="non-terminal residue" evidence="7">
    <location>
        <position position="132"/>
    </location>
</feature>
<evidence type="ECO:0000256" key="4">
    <source>
        <dbReference type="ARBA" id="ARBA00023128"/>
    </source>
</evidence>
<dbReference type="GO" id="GO:1990904">
    <property type="term" value="C:ribonucleoprotein complex"/>
    <property type="evidence" value="ECO:0007669"/>
    <property type="project" value="UniProtKB-KW"/>
</dbReference>
<comment type="caution">
    <text evidence="7">The sequence shown here is derived from an EMBL/GenBank/DDBJ whole genome shotgun (WGS) entry which is preliminary data.</text>
</comment>
<proteinExistence type="inferred from homology"/>
<sequence length="132" mass="14764">MAAKGKARTIVVRLISSAGTGFFYTTTRRRALGFKLSLMKHDPVASKEERRCREAAAGSARKQLEDGACLESLLATFLHYRAKYLTSPAFSIKILMPLETGYCCTIDPEEARVEVPDPRIDVLYKLYNSSKK</sequence>
<dbReference type="EMBL" id="QEAP01000088">
    <property type="protein sequence ID" value="TPX75249.1"/>
    <property type="molecule type" value="Genomic_DNA"/>
</dbReference>
<evidence type="ECO:0000256" key="6">
    <source>
        <dbReference type="ARBA" id="ARBA00035275"/>
    </source>
</evidence>
<protein>
    <recommendedName>
        <fullName evidence="6">Large ribosomal subunit protein bL33m</fullName>
    </recommendedName>
</protein>
<organism evidence="7 8">
    <name type="scientific">Chytriomyces confervae</name>
    <dbReference type="NCBI Taxonomy" id="246404"/>
    <lineage>
        <taxon>Eukaryota</taxon>
        <taxon>Fungi</taxon>
        <taxon>Fungi incertae sedis</taxon>
        <taxon>Chytridiomycota</taxon>
        <taxon>Chytridiomycota incertae sedis</taxon>
        <taxon>Chytridiomycetes</taxon>
        <taxon>Chytridiales</taxon>
        <taxon>Chytriomycetaceae</taxon>
        <taxon>Chytriomyces</taxon>
    </lineage>
</organism>
<dbReference type="InterPro" id="IPR038584">
    <property type="entry name" value="Ribosomal_bL33_sf"/>
</dbReference>
<evidence type="ECO:0000313" key="8">
    <source>
        <dbReference type="Proteomes" id="UP000320333"/>
    </source>
</evidence>
<gene>
    <name evidence="7" type="ORF">CcCBS67573_g03456</name>
</gene>
<evidence type="ECO:0000313" key="7">
    <source>
        <dbReference type="EMBL" id="TPX75249.1"/>
    </source>
</evidence>
<dbReference type="PANTHER" id="PTHR47037">
    <property type="entry name" value="39S RIBOSOMAL PROTEIN L33, MITOCHONDRIAL"/>
    <property type="match status" value="1"/>
</dbReference>
<evidence type="ECO:0000256" key="3">
    <source>
        <dbReference type="ARBA" id="ARBA00022980"/>
    </source>
</evidence>
<evidence type="ECO:0000256" key="5">
    <source>
        <dbReference type="ARBA" id="ARBA00023274"/>
    </source>
</evidence>
<dbReference type="InterPro" id="IPR052008">
    <property type="entry name" value="Mitoribosomal_protein_bL33"/>
</dbReference>
<evidence type="ECO:0000256" key="2">
    <source>
        <dbReference type="ARBA" id="ARBA00007596"/>
    </source>
</evidence>
<dbReference type="GO" id="GO:0005739">
    <property type="term" value="C:mitochondrion"/>
    <property type="evidence" value="ECO:0007669"/>
    <property type="project" value="UniProtKB-SubCell"/>
</dbReference>
<dbReference type="InterPro" id="IPR011332">
    <property type="entry name" value="Ribosomal_zn-bd"/>
</dbReference>
<keyword evidence="5" id="KW-0687">Ribonucleoprotein</keyword>
<dbReference type="SUPFAM" id="SSF57829">
    <property type="entry name" value="Zn-binding ribosomal proteins"/>
    <property type="match status" value="1"/>
</dbReference>
<keyword evidence="8" id="KW-1185">Reference proteome</keyword>
<dbReference type="PANTHER" id="PTHR47037:SF1">
    <property type="entry name" value="LARGE RIBOSOMAL SUBUNIT PROTEIN BL33M"/>
    <property type="match status" value="1"/>
</dbReference>
<evidence type="ECO:0000256" key="1">
    <source>
        <dbReference type="ARBA" id="ARBA00004173"/>
    </source>
</evidence>
<accession>A0A507FFY4</accession>
<dbReference type="Gene3D" id="2.20.28.120">
    <property type="entry name" value="Ribosomal protein L33"/>
    <property type="match status" value="1"/>
</dbReference>
<dbReference type="GO" id="GO:0005840">
    <property type="term" value="C:ribosome"/>
    <property type="evidence" value="ECO:0007669"/>
    <property type="project" value="UniProtKB-KW"/>
</dbReference>
<comment type="subcellular location">
    <subcellularLocation>
        <location evidence="1">Mitochondrion</location>
    </subcellularLocation>
</comment>
<keyword evidence="4" id="KW-0496">Mitochondrion</keyword>
<comment type="similarity">
    <text evidence="2">Belongs to the bacterial ribosomal protein bL33 family.</text>
</comment>
<dbReference type="GO" id="GO:0006412">
    <property type="term" value="P:translation"/>
    <property type="evidence" value="ECO:0007669"/>
    <property type="project" value="InterPro"/>
</dbReference>
<dbReference type="InterPro" id="IPR001705">
    <property type="entry name" value="Ribosomal_bL33"/>
</dbReference>